<dbReference type="GO" id="GO:0006099">
    <property type="term" value="P:tricarboxylic acid cycle"/>
    <property type="evidence" value="ECO:0007669"/>
    <property type="project" value="InterPro"/>
</dbReference>
<dbReference type="Gene3D" id="1.20.200.10">
    <property type="entry name" value="Fumarase/aspartase (Central domain)"/>
    <property type="match status" value="1"/>
</dbReference>
<evidence type="ECO:0000256" key="1">
    <source>
        <dbReference type="ARBA" id="ARBA00009084"/>
    </source>
</evidence>
<dbReference type="Pfam" id="PF00206">
    <property type="entry name" value="Lyase_1"/>
    <property type="match status" value="1"/>
</dbReference>
<dbReference type="FunFam" id="1.10.40.30:FF:000002">
    <property type="entry name" value="Fumarate hydratase class II"/>
    <property type="match status" value="1"/>
</dbReference>
<organism evidence="6 7">
    <name type="scientific">Rhododendron griersonianum</name>
    <dbReference type="NCBI Taxonomy" id="479676"/>
    <lineage>
        <taxon>Eukaryota</taxon>
        <taxon>Viridiplantae</taxon>
        <taxon>Streptophyta</taxon>
        <taxon>Embryophyta</taxon>
        <taxon>Tracheophyta</taxon>
        <taxon>Spermatophyta</taxon>
        <taxon>Magnoliopsida</taxon>
        <taxon>eudicotyledons</taxon>
        <taxon>Gunneridae</taxon>
        <taxon>Pentapetalae</taxon>
        <taxon>asterids</taxon>
        <taxon>Ericales</taxon>
        <taxon>Ericaceae</taxon>
        <taxon>Ericoideae</taxon>
        <taxon>Rhodoreae</taxon>
        <taxon>Rhododendron</taxon>
    </lineage>
</organism>
<dbReference type="FunFam" id="1.20.200.10:FF:000001">
    <property type="entry name" value="Fumarate hydratase, mitochondrial"/>
    <property type="match status" value="1"/>
</dbReference>
<comment type="similarity">
    <text evidence="1">Belongs to the class-II fumarase/aspartase family. Fumarase subfamily.</text>
</comment>
<evidence type="ECO:0000313" key="7">
    <source>
        <dbReference type="Proteomes" id="UP000823749"/>
    </source>
</evidence>
<dbReference type="PRINTS" id="PR00149">
    <property type="entry name" value="FUMRATELYASE"/>
</dbReference>
<gene>
    <name evidence="6" type="ORF">RHGRI_035555</name>
</gene>
<dbReference type="GO" id="GO:0006106">
    <property type="term" value="P:fumarate metabolic process"/>
    <property type="evidence" value="ECO:0007669"/>
    <property type="project" value="InterPro"/>
</dbReference>
<feature type="domain" description="Fumarate lyase N-terminal" evidence="4">
    <location>
        <begin position="41"/>
        <end position="209"/>
    </location>
</feature>
<dbReference type="AlphaFoldDB" id="A0AAV6HKC8"/>
<dbReference type="InterPro" id="IPR000362">
    <property type="entry name" value="Fumarate_lyase_fam"/>
</dbReference>
<evidence type="ECO:0000259" key="5">
    <source>
        <dbReference type="Pfam" id="PF10415"/>
    </source>
</evidence>
<dbReference type="InterPro" id="IPR020557">
    <property type="entry name" value="Fumarate_lyase_CS"/>
</dbReference>
<dbReference type="PANTHER" id="PTHR11444">
    <property type="entry name" value="ASPARTATEAMMONIA/ARGININOSUCCINATE/ADENYLOSUCCINATE LYASE"/>
    <property type="match status" value="1"/>
</dbReference>
<dbReference type="Proteomes" id="UP000823749">
    <property type="component" value="Chromosome 13"/>
</dbReference>
<dbReference type="GO" id="GO:0005739">
    <property type="term" value="C:mitochondrion"/>
    <property type="evidence" value="ECO:0007669"/>
    <property type="project" value="TreeGrafter"/>
</dbReference>
<dbReference type="EC" id="4.2.1.2" evidence="2"/>
<dbReference type="GO" id="GO:0006108">
    <property type="term" value="P:malate metabolic process"/>
    <property type="evidence" value="ECO:0007669"/>
    <property type="project" value="TreeGrafter"/>
</dbReference>
<dbReference type="InterPro" id="IPR005677">
    <property type="entry name" value="Fum_hydII"/>
</dbReference>
<evidence type="ECO:0000313" key="6">
    <source>
        <dbReference type="EMBL" id="KAG5514195.1"/>
    </source>
</evidence>
<feature type="domain" description="Fumarase C C-terminal" evidence="5">
    <location>
        <begin position="275"/>
        <end position="304"/>
    </location>
</feature>
<dbReference type="PROSITE" id="PS00163">
    <property type="entry name" value="FUMARATE_LYASES"/>
    <property type="match status" value="1"/>
</dbReference>
<keyword evidence="3" id="KW-0456">Lyase</keyword>
<evidence type="ECO:0000256" key="3">
    <source>
        <dbReference type="ARBA" id="ARBA00023239"/>
    </source>
</evidence>
<dbReference type="InterPro" id="IPR022761">
    <property type="entry name" value="Fumarate_lyase_N"/>
</dbReference>
<dbReference type="GO" id="GO:0004333">
    <property type="term" value="F:fumarate hydratase activity"/>
    <property type="evidence" value="ECO:0007669"/>
    <property type="project" value="UniProtKB-EC"/>
</dbReference>
<dbReference type="PANTHER" id="PTHR11444:SF1">
    <property type="entry name" value="FUMARATE HYDRATASE, MITOCHONDRIAL"/>
    <property type="match status" value="1"/>
</dbReference>
<keyword evidence="7" id="KW-1185">Reference proteome</keyword>
<dbReference type="Gene3D" id="1.10.40.30">
    <property type="entry name" value="Fumarase/aspartase (C-terminal domain)"/>
    <property type="match status" value="2"/>
</dbReference>
<dbReference type="InterPro" id="IPR008948">
    <property type="entry name" value="L-Aspartase-like"/>
</dbReference>
<name>A0AAV6HKC8_9ERIC</name>
<sequence>MTVTELALGHQGGASELSEVLSLSGGETEKWRLGAGESVYKSVEFKDIIKIGRTHTQDATPLTLGQEFSGYTTQVKYGIDRVLCTLPRMYQVGNSISQYCDLFRFDVKIAAAVAEETNLPFVTAENKFEALVILWAAHDAFVETSGALNTIAASLMKIANDIRLLGSGPRCGLGELILPENEPGSSIMPGKVNPTQCEALTMVCAQVMGNHVAVTVGGSNGHFELNVFKPMIANALLHSVRLIGDASASFEKNCVRGIQANRERISKLLHESLMLVTSLNPKIGYDNAAAVAKKAHKEGSTLKESNELTVSNFMLVPDGGSILQEAALKLGVLSAEEFDKLVVPEKMIGPSD</sequence>
<accession>A0AAV6HKC8</accession>
<proteinExistence type="inferred from homology"/>
<reference evidence="6 7" key="1">
    <citation type="submission" date="2020-08" db="EMBL/GenBank/DDBJ databases">
        <title>Plant Genome Project.</title>
        <authorList>
            <person name="Zhang R.-G."/>
        </authorList>
    </citation>
    <scope>NUCLEOTIDE SEQUENCE [LARGE SCALE GENOMIC DNA]</scope>
    <source>
        <strain evidence="6">WSP0</strain>
        <tissue evidence="6">Leaf</tissue>
    </source>
</reference>
<evidence type="ECO:0000256" key="2">
    <source>
        <dbReference type="ARBA" id="ARBA00012921"/>
    </source>
</evidence>
<dbReference type="SUPFAM" id="SSF48557">
    <property type="entry name" value="L-aspartase-like"/>
    <property type="match status" value="1"/>
</dbReference>
<comment type="caution">
    <text evidence="6">The sequence shown here is derived from an EMBL/GenBank/DDBJ whole genome shotgun (WGS) entry which is preliminary data.</text>
</comment>
<evidence type="ECO:0000259" key="4">
    <source>
        <dbReference type="Pfam" id="PF00206"/>
    </source>
</evidence>
<dbReference type="EMBL" id="JACTNZ010000013">
    <property type="protein sequence ID" value="KAG5514195.1"/>
    <property type="molecule type" value="Genomic_DNA"/>
</dbReference>
<protein>
    <recommendedName>
        <fullName evidence="2">fumarate hydratase</fullName>
        <ecNumber evidence="2">4.2.1.2</ecNumber>
    </recommendedName>
</protein>
<dbReference type="InterPro" id="IPR018951">
    <property type="entry name" value="Fumarase_C_C"/>
</dbReference>
<dbReference type="Pfam" id="PF10415">
    <property type="entry name" value="FumaraseC_C"/>
    <property type="match status" value="1"/>
</dbReference>